<feature type="transmembrane region" description="Helical" evidence="1">
    <location>
        <begin position="49"/>
        <end position="70"/>
    </location>
</feature>
<protein>
    <submittedName>
        <fullName evidence="2">Uncharacterized protein</fullName>
    </submittedName>
</protein>
<dbReference type="AlphaFoldDB" id="A0A1L3JHC3"/>
<organism evidence="2 3">
    <name type="scientific">Tenacibaculum todarodis</name>
    <dbReference type="NCBI Taxonomy" id="1850252"/>
    <lineage>
        <taxon>Bacteria</taxon>
        <taxon>Pseudomonadati</taxon>
        <taxon>Bacteroidota</taxon>
        <taxon>Flavobacteriia</taxon>
        <taxon>Flavobacteriales</taxon>
        <taxon>Flavobacteriaceae</taxon>
        <taxon>Tenacibaculum</taxon>
    </lineage>
</organism>
<name>A0A1L3JHC3_9FLAO</name>
<keyword evidence="3" id="KW-1185">Reference proteome</keyword>
<keyword evidence="1" id="KW-1133">Transmembrane helix</keyword>
<reference evidence="2 3" key="1">
    <citation type="submission" date="2016-11" db="EMBL/GenBank/DDBJ databases">
        <title>Tenacibaculum sp. LPB0136, isolated from marine environment.</title>
        <authorList>
            <person name="Kim E."/>
            <person name="Yi H."/>
        </authorList>
    </citation>
    <scope>NUCLEOTIDE SEQUENCE [LARGE SCALE GENOMIC DNA]</scope>
    <source>
        <strain evidence="2 3">LPB0136</strain>
    </source>
</reference>
<accession>A0A1L3JHC3</accession>
<evidence type="ECO:0000313" key="2">
    <source>
        <dbReference type="EMBL" id="APG64517.1"/>
    </source>
</evidence>
<feature type="transmembrane region" description="Helical" evidence="1">
    <location>
        <begin position="26"/>
        <end position="43"/>
    </location>
</feature>
<dbReference type="KEGG" id="ten:LPB136_03670"/>
<keyword evidence="1" id="KW-0472">Membrane</keyword>
<evidence type="ECO:0000313" key="3">
    <source>
        <dbReference type="Proteomes" id="UP000181898"/>
    </source>
</evidence>
<feature type="transmembrane region" description="Helical" evidence="1">
    <location>
        <begin position="121"/>
        <end position="139"/>
    </location>
</feature>
<evidence type="ECO:0000256" key="1">
    <source>
        <dbReference type="SAM" id="Phobius"/>
    </source>
</evidence>
<dbReference type="Proteomes" id="UP000181898">
    <property type="component" value="Chromosome"/>
</dbReference>
<dbReference type="EMBL" id="CP018155">
    <property type="protein sequence ID" value="APG64517.1"/>
    <property type="molecule type" value="Genomic_DNA"/>
</dbReference>
<dbReference type="STRING" id="1850252.LPB136_03670"/>
<proteinExistence type="predicted"/>
<sequence length="147" mass="17361">MSKQSFCEREQNYLKKMNRFQLSNKFKKIGYIVAIIAFILIFVRKSVDAPIWVHSALLNIVLVGLLIVSISKEKIEDEFIDSLRSQSYRLAFLMVVVYSLTQPFINYIVGIFLNQNESLESFSYFQVLFFMLVIQLMFFSQLKRFNK</sequence>
<keyword evidence="1" id="KW-0812">Transmembrane</keyword>
<gene>
    <name evidence="2" type="ORF">LPB136_03670</name>
</gene>
<feature type="transmembrane region" description="Helical" evidence="1">
    <location>
        <begin position="90"/>
        <end position="109"/>
    </location>
</feature>